<evidence type="ECO:0000313" key="2">
    <source>
        <dbReference type="EMBL" id="OTY36520.1"/>
    </source>
</evidence>
<sequence length="75" mass="9178">MIFYKKINDSGNVWAFNMTYFFIIFILKRKGIICIFIQIYKFLLYLLFNPLLKIQKKHLHSMLFNQLNNPFPNRT</sequence>
<keyword evidence="1" id="KW-1133">Transmembrane helix</keyword>
<evidence type="ECO:0000256" key="1">
    <source>
        <dbReference type="SAM" id="Phobius"/>
    </source>
</evidence>
<proteinExistence type="predicted"/>
<accession>A0A243B0C7</accession>
<feature type="transmembrane region" description="Helical" evidence="1">
    <location>
        <begin position="20"/>
        <end position="48"/>
    </location>
</feature>
<dbReference type="AlphaFoldDB" id="A0A243B0C7"/>
<dbReference type="EMBL" id="NFDL01000110">
    <property type="protein sequence ID" value="OTY36520.1"/>
    <property type="molecule type" value="Genomic_DNA"/>
</dbReference>
<keyword evidence="1" id="KW-0812">Transmembrane</keyword>
<dbReference type="Proteomes" id="UP000195089">
    <property type="component" value="Unassembled WGS sequence"/>
</dbReference>
<evidence type="ECO:0000313" key="3">
    <source>
        <dbReference type="Proteomes" id="UP000195089"/>
    </source>
</evidence>
<comment type="caution">
    <text evidence="2">The sequence shown here is derived from an EMBL/GenBank/DDBJ whole genome shotgun (WGS) entry which is preliminary data.</text>
</comment>
<keyword evidence="1" id="KW-0472">Membrane</keyword>
<gene>
    <name evidence="2" type="ORF">BK742_25845</name>
</gene>
<organism evidence="2 3">
    <name type="scientific">Bacillus thuringiensis serovar pingluonsis</name>
    <dbReference type="NCBI Taxonomy" id="180881"/>
    <lineage>
        <taxon>Bacteria</taxon>
        <taxon>Bacillati</taxon>
        <taxon>Bacillota</taxon>
        <taxon>Bacilli</taxon>
        <taxon>Bacillales</taxon>
        <taxon>Bacillaceae</taxon>
        <taxon>Bacillus</taxon>
        <taxon>Bacillus cereus group</taxon>
    </lineage>
</organism>
<name>A0A243B0C7_BACTU</name>
<reference evidence="2 3" key="1">
    <citation type="submission" date="2016-10" db="EMBL/GenBank/DDBJ databases">
        <title>Comparative genomics of Bacillus thuringiensis reveals a path to pathogens against multiple invertebrate hosts.</title>
        <authorList>
            <person name="Zheng J."/>
            <person name="Gao Q."/>
            <person name="Liu H."/>
            <person name="Peng D."/>
            <person name="Ruan L."/>
            <person name="Sun M."/>
        </authorList>
    </citation>
    <scope>NUCLEOTIDE SEQUENCE [LARGE SCALE GENOMIC DNA]</scope>
    <source>
        <strain evidence="2">BGSC 4BX1</strain>
    </source>
</reference>
<protein>
    <submittedName>
        <fullName evidence="2">Uncharacterized protein</fullName>
    </submittedName>
</protein>